<feature type="non-terminal residue" evidence="1">
    <location>
        <position position="1"/>
    </location>
</feature>
<evidence type="ECO:0000313" key="1">
    <source>
        <dbReference type="EMBL" id="GAF79869.1"/>
    </source>
</evidence>
<name>X0SFT3_9ZZZZ</name>
<gene>
    <name evidence="1" type="ORF">S01H1_06270</name>
</gene>
<dbReference type="EMBL" id="BARS01003246">
    <property type="protein sequence ID" value="GAF79869.1"/>
    <property type="molecule type" value="Genomic_DNA"/>
</dbReference>
<protein>
    <submittedName>
        <fullName evidence="1">Uncharacterized protein</fullName>
    </submittedName>
</protein>
<accession>X0SFT3</accession>
<sequence>TAWKRAMRDKDGDLRFRMPYMTVADIHKELAA</sequence>
<proteinExistence type="predicted"/>
<reference evidence="1" key="1">
    <citation type="journal article" date="2014" name="Front. Microbiol.">
        <title>High frequency of phylogenetically diverse reductive dehalogenase-homologous genes in deep subseafloor sedimentary metagenomes.</title>
        <authorList>
            <person name="Kawai M."/>
            <person name="Futagami T."/>
            <person name="Toyoda A."/>
            <person name="Takaki Y."/>
            <person name="Nishi S."/>
            <person name="Hori S."/>
            <person name="Arai W."/>
            <person name="Tsubouchi T."/>
            <person name="Morono Y."/>
            <person name="Uchiyama I."/>
            <person name="Ito T."/>
            <person name="Fujiyama A."/>
            <person name="Inagaki F."/>
            <person name="Takami H."/>
        </authorList>
    </citation>
    <scope>NUCLEOTIDE SEQUENCE</scope>
    <source>
        <strain evidence="1">Expedition CK06-06</strain>
    </source>
</reference>
<dbReference type="AlphaFoldDB" id="X0SFT3"/>
<organism evidence="1">
    <name type="scientific">marine sediment metagenome</name>
    <dbReference type="NCBI Taxonomy" id="412755"/>
    <lineage>
        <taxon>unclassified sequences</taxon>
        <taxon>metagenomes</taxon>
        <taxon>ecological metagenomes</taxon>
    </lineage>
</organism>
<comment type="caution">
    <text evidence="1">The sequence shown here is derived from an EMBL/GenBank/DDBJ whole genome shotgun (WGS) entry which is preliminary data.</text>
</comment>